<evidence type="ECO:0000313" key="2">
    <source>
        <dbReference type="Proteomes" id="UP001370590"/>
    </source>
</evidence>
<reference evidence="1 2" key="1">
    <citation type="submission" date="2023-10" db="EMBL/GenBank/DDBJ databases">
        <title>Nicoliella lavandulae sp. nov. isolated from Lavandula angustifolia flowers.</title>
        <authorList>
            <person name="Alcantara C."/>
            <person name="Zuniga M."/>
            <person name="Landete J.M."/>
            <person name="Monedero V."/>
        </authorList>
    </citation>
    <scope>NUCLEOTIDE SEQUENCE [LARGE SCALE GENOMIC DNA]</scope>
    <source>
        <strain evidence="1 2">Es01</strain>
    </source>
</reference>
<dbReference type="Proteomes" id="UP001370590">
    <property type="component" value="Unassembled WGS sequence"/>
</dbReference>
<sequence length="194" mass="21740">MKRKQCPECGTMLAPTDLACPNCGFSFSGVEAPATGATTKFNLNAKLPDILLNSLNEDIKADQITYYKRLMGFSDRSDNIVFAQSYNKKQSLALIWDLLVAKSYILSFEKNGILFIGIGKSGQFTGENAYLTDLEIREFDFRYGIGKRVITIRSTKGLIKLSCPSTIKMNTFQKKNLSNLGELTDSYNTWIDQQ</sequence>
<evidence type="ECO:0008006" key="3">
    <source>
        <dbReference type="Google" id="ProtNLM"/>
    </source>
</evidence>
<dbReference type="EMBL" id="JAWMWH010000003">
    <property type="protein sequence ID" value="MEJ6400822.1"/>
    <property type="molecule type" value="Genomic_DNA"/>
</dbReference>
<name>A0ABU8SLN9_9LACO</name>
<proteinExistence type="predicted"/>
<evidence type="ECO:0000313" key="1">
    <source>
        <dbReference type="EMBL" id="MEJ6400822.1"/>
    </source>
</evidence>
<comment type="caution">
    <text evidence="1">The sequence shown here is derived from an EMBL/GenBank/DDBJ whole genome shotgun (WGS) entry which is preliminary data.</text>
</comment>
<accession>A0ABU8SLN9</accession>
<protein>
    <recommendedName>
        <fullName evidence="3">YokE-like PH domain-containing protein</fullName>
    </recommendedName>
</protein>
<gene>
    <name evidence="1" type="ORF">R4146_06645</name>
</gene>
<dbReference type="RefSeq" id="WP_339960678.1">
    <property type="nucleotide sequence ID" value="NZ_JAWMWH010000003.1"/>
</dbReference>
<organism evidence="1 2">
    <name type="scientific">Nicoliella lavandulae</name>
    <dbReference type="NCBI Taxonomy" id="3082954"/>
    <lineage>
        <taxon>Bacteria</taxon>
        <taxon>Bacillati</taxon>
        <taxon>Bacillota</taxon>
        <taxon>Bacilli</taxon>
        <taxon>Lactobacillales</taxon>
        <taxon>Lactobacillaceae</taxon>
        <taxon>Nicoliella</taxon>
    </lineage>
</organism>
<keyword evidence="2" id="KW-1185">Reference proteome</keyword>